<feature type="region of interest" description="Disordered" evidence="11">
    <location>
        <begin position="291"/>
        <end position="351"/>
    </location>
</feature>
<evidence type="ECO:0000256" key="3">
    <source>
        <dbReference type="ARBA" id="ARBA00022679"/>
    </source>
</evidence>
<reference evidence="13 14" key="1">
    <citation type="submission" date="2024-02" db="EMBL/GenBank/DDBJ databases">
        <authorList>
            <person name="Chen Y."/>
            <person name="Shah S."/>
            <person name="Dougan E. K."/>
            <person name="Thang M."/>
            <person name="Chan C."/>
        </authorList>
    </citation>
    <scope>NUCLEOTIDE SEQUENCE [LARGE SCALE GENOMIC DNA]</scope>
</reference>
<evidence type="ECO:0000256" key="11">
    <source>
        <dbReference type="SAM" id="MobiDB-lite"/>
    </source>
</evidence>
<proteinExistence type="inferred from homology"/>
<dbReference type="PANTHER" id="PTHR44899">
    <property type="entry name" value="CAMK FAMILY PROTEIN KINASE"/>
    <property type="match status" value="1"/>
</dbReference>
<sequence length="475" mass="52863">MDEKYQRLKVLGKGSFGKAYLVKNTEENELCVVKQMETSAMEAKERGEAVKEAMLLKKMDHPNIIRFKEVFITRKHRLCIVMDYADDGDVHMKIKSREGKLLEEAQILEWFVQTCFALKHVHDRKVLHRDLKTQNIFLMSNGHVKLGDFGIAKVLEFTKDYAKSMVGTPYYLSPEIIKDRPYNFTSDVWSLGVVLYEMSTLKHPFDADSLVLLASKILKDEYPAPDSSYSPELLALIKAMLCKDAHMRPMINKILCYGFLQETMEKANTAYHLGLDLSDFAKAAAESVMREKQAASPSGSATPGAGDVGVASLSLPGRPTTASPEKEEEYEEEFEDYSGSEAGDEKHPPSELRESVANLKIGNSKSIEVVSQSDAHGLNKEKAASYAAKADSLRAYLRGLMPEDEYHRVHGLVCASGEVSPEELQQRVCSVLGAEKTTNLLTLFQLLCFLENVSAGICQMPSSEQLNSKQPATAA</sequence>
<dbReference type="SUPFAM" id="SSF56112">
    <property type="entry name" value="Protein kinase-like (PK-like)"/>
    <property type="match status" value="1"/>
</dbReference>
<comment type="caution">
    <text evidence="13">The sequence shown here is derived from an EMBL/GenBank/DDBJ whole genome shotgun (WGS) entry which is preliminary data.</text>
</comment>
<dbReference type="EMBL" id="CAXAMM010011781">
    <property type="protein sequence ID" value="CAK9027039.1"/>
    <property type="molecule type" value="Genomic_DNA"/>
</dbReference>
<dbReference type="PROSITE" id="PS00108">
    <property type="entry name" value="PROTEIN_KINASE_ST"/>
    <property type="match status" value="1"/>
</dbReference>
<evidence type="ECO:0000256" key="6">
    <source>
        <dbReference type="ARBA" id="ARBA00022840"/>
    </source>
</evidence>
<organism evidence="13 14">
    <name type="scientific">Durusdinium trenchii</name>
    <dbReference type="NCBI Taxonomy" id="1381693"/>
    <lineage>
        <taxon>Eukaryota</taxon>
        <taxon>Sar</taxon>
        <taxon>Alveolata</taxon>
        <taxon>Dinophyceae</taxon>
        <taxon>Suessiales</taxon>
        <taxon>Symbiodiniaceae</taxon>
        <taxon>Durusdinium</taxon>
    </lineage>
</organism>
<dbReference type="EC" id="2.7.11.1" evidence="1"/>
<evidence type="ECO:0000313" key="14">
    <source>
        <dbReference type="Proteomes" id="UP001642464"/>
    </source>
</evidence>
<dbReference type="InterPro" id="IPR008271">
    <property type="entry name" value="Ser/Thr_kinase_AS"/>
</dbReference>
<comment type="similarity">
    <text evidence="10">Belongs to the protein kinase superfamily.</text>
</comment>
<dbReference type="Gene3D" id="1.10.510.10">
    <property type="entry name" value="Transferase(Phosphotransferase) domain 1"/>
    <property type="match status" value="1"/>
</dbReference>
<feature type="compositionally biased region" description="Low complexity" evidence="11">
    <location>
        <begin position="294"/>
        <end position="305"/>
    </location>
</feature>
<dbReference type="Proteomes" id="UP001642464">
    <property type="component" value="Unassembled WGS sequence"/>
</dbReference>
<evidence type="ECO:0000256" key="4">
    <source>
        <dbReference type="ARBA" id="ARBA00022741"/>
    </source>
</evidence>
<dbReference type="Gene3D" id="3.30.200.20">
    <property type="entry name" value="Phosphorylase Kinase, domain 1"/>
    <property type="match status" value="1"/>
</dbReference>
<name>A0ABP0KM43_9DINO</name>
<evidence type="ECO:0000256" key="5">
    <source>
        <dbReference type="ARBA" id="ARBA00022777"/>
    </source>
</evidence>
<comment type="catalytic activity">
    <reaction evidence="8">
        <text>L-seryl-[protein] + ATP = O-phospho-L-seryl-[protein] + ADP + H(+)</text>
        <dbReference type="Rhea" id="RHEA:17989"/>
        <dbReference type="Rhea" id="RHEA-COMP:9863"/>
        <dbReference type="Rhea" id="RHEA-COMP:11604"/>
        <dbReference type="ChEBI" id="CHEBI:15378"/>
        <dbReference type="ChEBI" id="CHEBI:29999"/>
        <dbReference type="ChEBI" id="CHEBI:30616"/>
        <dbReference type="ChEBI" id="CHEBI:83421"/>
        <dbReference type="ChEBI" id="CHEBI:456216"/>
        <dbReference type="EC" id="2.7.11.1"/>
    </reaction>
</comment>
<feature type="domain" description="Protein kinase" evidence="12">
    <location>
        <begin position="5"/>
        <end position="260"/>
    </location>
</feature>
<accession>A0ABP0KM43</accession>
<keyword evidence="4 9" id="KW-0547">Nucleotide-binding</keyword>
<dbReference type="InterPro" id="IPR000719">
    <property type="entry name" value="Prot_kinase_dom"/>
</dbReference>
<keyword evidence="3" id="KW-0808">Transferase</keyword>
<dbReference type="PROSITE" id="PS50011">
    <property type="entry name" value="PROTEIN_KINASE_DOM"/>
    <property type="match status" value="1"/>
</dbReference>
<comment type="catalytic activity">
    <reaction evidence="7">
        <text>L-threonyl-[protein] + ATP = O-phospho-L-threonyl-[protein] + ADP + H(+)</text>
        <dbReference type="Rhea" id="RHEA:46608"/>
        <dbReference type="Rhea" id="RHEA-COMP:11060"/>
        <dbReference type="Rhea" id="RHEA-COMP:11605"/>
        <dbReference type="ChEBI" id="CHEBI:15378"/>
        <dbReference type="ChEBI" id="CHEBI:30013"/>
        <dbReference type="ChEBI" id="CHEBI:30616"/>
        <dbReference type="ChEBI" id="CHEBI:61977"/>
        <dbReference type="ChEBI" id="CHEBI:456216"/>
        <dbReference type="EC" id="2.7.11.1"/>
    </reaction>
</comment>
<evidence type="ECO:0000256" key="2">
    <source>
        <dbReference type="ARBA" id="ARBA00022527"/>
    </source>
</evidence>
<evidence type="ECO:0000256" key="1">
    <source>
        <dbReference type="ARBA" id="ARBA00012513"/>
    </source>
</evidence>
<dbReference type="CDD" id="cd08215">
    <property type="entry name" value="STKc_Nek"/>
    <property type="match status" value="1"/>
</dbReference>
<evidence type="ECO:0000256" key="9">
    <source>
        <dbReference type="PROSITE-ProRule" id="PRU10141"/>
    </source>
</evidence>
<evidence type="ECO:0000256" key="7">
    <source>
        <dbReference type="ARBA" id="ARBA00047899"/>
    </source>
</evidence>
<dbReference type="SMART" id="SM00220">
    <property type="entry name" value="S_TKc"/>
    <property type="match status" value="1"/>
</dbReference>
<feature type="binding site" evidence="9">
    <location>
        <position position="34"/>
    </location>
    <ligand>
        <name>ATP</name>
        <dbReference type="ChEBI" id="CHEBI:30616"/>
    </ligand>
</feature>
<keyword evidence="5 13" id="KW-0418">Kinase</keyword>
<keyword evidence="2 10" id="KW-0723">Serine/threonine-protein kinase</keyword>
<dbReference type="InterPro" id="IPR017441">
    <property type="entry name" value="Protein_kinase_ATP_BS"/>
</dbReference>
<evidence type="ECO:0000313" key="13">
    <source>
        <dbReference type="EMBL" id="CAK9027039.1"/>
    </source>
</evidence>
<dbReference type="InterPro" id="IPR011009">
    <property type="entry name" value="Kinase-like_dom_sf"/>
</dbReference>
<evidence type="ECO:0000256" key="10">
    <source>
        <dbReference type="RuleBase" id="RU000304"/>
    </source>
</evidence>
<protein>
    <recommendedName>
        <fullName evidence="1">non-specific serine/threonine protein kinase</fullName>
        <ecNumber evidence="1">2.7.11.1</ecNumber>
    </recommendedName>
</protein>
<dbReference type="InterPro" id="IPR051131">
    <property type="entry name" value="NEK_Ser/Thr_kinase_NIMA"/>
</dbReference>
<dbReference type="PROSITE" id="PS00107">
    <property type="entry name" value="PROTEIN_KINASE_ATP"/>
    <property type="match status" value="1"/>
</dbReference>
<dbReference type="GO" id="GO:0016301">
    <property type="term" value="F:kinase activity"/>
    <property type="evidence" value="ECO:0007669"/>
    <property type="project" value="UniProtKB-KW"/>
</dbReference>
<dbReference type="Pfam" id="PF00069">
    <property type="entry name" value="Pkinase"/>
    <property type="match status" value="1"/>
</dbReference>
<dbReference type="PANTHER" id="PTHR44899:SF3">
    <property type="entry name" value="SERINE_THREONINE-PROTEIN KINASE NEK1"/>
    <property type="match status" value="1"/>
</dbReference>
<feature type="compositionally biased region" description="Acidic residues" evidence="11">
    <location>
        <begin position="326"/>
        <end position="338"/>
    </location>
</feature>
<keyword evidence="6 9" id="KW-0067">ATP-binding</keyword>
<evidence type="ECO:0000259" key="12">
    <source>
        <dbReference type="PROSITE" id="PS50011"/>
    </source>
</evidence>
<gene>
    <name evidence="13" type="ORF">SCF082_LOCUS17750</name>
</gene>
<evidence type="ECO:0000256" key="8">
    <source>
        <dbReference type="ARBA" id="ARBA00048679"/>
    </source>
</evidence>
<keyword evidence="14" id="KW-1185">Reference proteome</keyword>